<sequence length="89" mass="9783">MTNQTVNEITITAQNIFNNASGALEAMSNATTRDECEAAQNAQQAAADYSRTFKAELNSMIENDMSTSEIKTACNEFITKVLKNEGWIL</sequence>
<evidence type="ECO:0000313" key="1">
    <source>
        <dbReference type="EMBL" id="KKM52779.1"/>
    </source>
</evidence>
<protein>
    <submittedName>
        <fullName evidence="1">Uncharacterized protein</fullName>
    </submittedName>
</protein>
<gene>
    <name evidence="1" type="ORF">LCGC14_1554680</name>
</gene>
<comment type="caution">
    <text evidence="1">The sequence shown here is derived from an EMBL/GenBank/DDBJ whole genome shotgun (WGS) entry which is preliminary data.</text>
</comment>
<dbReference type="EMBL" id="LAZR01011932">
    <property type="protein sequence ID" value="KKM52779.1"/>
    <property type="molecule type" value="Genomic_DNA"/>
</dbReference>
<accession>A0A0F9LQ26</accession>
<reference evidence="1" key="1">
    <citation type="journal article" date="2015" name="Nature">
        <title>Complex archaea that bridge the gap between prokaryotes and eukaryotes.</title>
        <authorList>
            <person name="Spang A."/>
            <person name="Saw J.H."/>
            <person name="Jorgensen S.L."/>
            <person name="Zaremba-Niedzwiedzka K."/>
            <person name="Martijn J."/>
            <person name="Lind A.E."/>
            <person name="van Eijk R."/>
            <person name="Schleper C."/>
            <person name="Guy L."/>
            <person name="Ettema T.J."/>
        </authorList>
    </citation>
    <scope>NUCLEOTIDE SEQUENCE</scope>
</reference>
<dbReference type="AlphaFoldDB" id="A0A0F9LQ26"/>
<name>A0A0F9LQ26_9ZZZZ</name>
<organism evidence="1">
    <name type="scientific">marine sediment metagenome</name>
    <dbReference type="NCBI Taxonomy" id="412755"/>
    <lineage>
        <taxon>unclassified sequences</taxon>
        <taxon>metagenomes</taxon>
        <taxon>ecological metagenomes</taxon>
    </lineage>
</organism>
<proteinExistence type="predicted"/>